<dbReference type="AlphaFoldDB" id="A0A6B0UZ76"/>
<dbReference type="PROSITE" id="PS51257">
    <property type="entry name" value="PROKAR_LIPOPROTEIN"/>
    <property type="match status" value="1"/>
</dbReference>
<sequence length="164" mass="18001">MFRFWLSARRCASLASASCSCFSSRALASWASRSRAWLPCTSCWRASSRAEGTRSRGWPRCCQPPTLGLSRRGDPTSRKLTVLSSAAPVAHCVWVKPTKGRLLPSKPFFWSRRAGTRGRGVSCSNSSKLDVSSSPLRLGTNGGTVCLMLFQSTEAKKAWPHTSW</sequence>
<accession>A0A6B0UZ76</accession>
<evidence type="ECO:0000313" key="2">
    <source>
        <dbReference type="EMBL" id="MXU94498.1"/>
    </source>
</evidence>
<protein>
    <recommendedName>
        <fullName evidence="3">Secreted protein</fullName>
    </recommendedName>
</protein>
<name>A0A6B0UZ76_IXORI</name>
<reference evidence="2" key="1">
    <citation type="submission" date="2019-12" db="EMBL/GenBank/DDBJ databases">
        <title>An insight into the sialome of adult female Ixodes ricinus ticks feeding for 6 days.</title>
        <authorList>
            <person name="Perner J."/>
            <person name="Ribeiro J.M.C."/>
        </authorList>
    </citation>
    <scope>NUCLEOTIDE SEQUENCE</scope>
    <source>
        <strain evidence="2">Semi-engorged</strain>
        <tissue evidence="2">Salivary glands</tissue>
    </source>
</reference>
<keyword evidence="1" id="KW-0732">Signal</keyword>
<feature type="signal peptide" evidence="1">
    <location>
        <begin position="1"/>
        <end position="17"/>
    </location>
</feature>
<organism evidence="2">
    <name type="scientific">Ixodes ricinus</name>
    <name type="common">Common tick</name>
    <name type="synonym">Acarus ricinus</name>
    <dbReference type="NCBI Taxonomy" id="34613"/>
    <lineage>
        <taxon>Eukaryota</taxon>
        <taxon>Metazoa</taxon>
        <taxon>Ecdysozoa</taxon>
        <taxon>Arthropoda</taxon>
        <taxon>Chelicerata</taxon>
        <taxon>Arachnida</taxon>
        <taxon>Acari</taxon>
        <taxon>Parasitiformes</taxon>
        <taxon>Ixodida</taxon>
        <taxon>Ixodoidea</taxon>
        <taxon>Ixodidae</taxon>
        <taxon>Ixodinae</taxon>
        <taxon>Ixodes</taxon>
    </lineage>
</organism>
<evidence type="ECO:0008006" key="3">
    <source>
        <dbReference type="Google" id="ProtNLM"/>
    </source>
</evidence>
<feature type="chain" id="PRO_5025488450" description="Secreted protein" evidence="1">
    <location>
        <begin position="18"/>
        <end position="164"/>
    </location>
</feature>
<dbReference type="EMBL" id="GIFC01012415">
    <property type="protein sequence ID" value="MXU94498.1"/>
    <property type="molecule type" value="Transcribed_RNA"/>
</dbReference>
<evidence type="ECO:0000256" key="1">
    <source>
        <dbReference type="SAM" id="SignalP"/>
    </source>
</evidence>
<proteinExistence type="predicted"/>